<reference evidence="1" key="1">
    <citation type="submission" date="2023-03" db="EMBL/GenBank/DDBJ databases">
        <title>Massive genome expansion in bonnet fungi (Mycena s.s.) driven by repeated elements and novel gene families across ecological guilds.</title>
        <authorList>
            <consortium name="Lawrence Berkeley National Laboratory"/>
            <person name="Harder C.B."/>
            <person name="Miyauchi S."/>
            <person name="Viragh M."/>
            <person name="Kuo A."/>
            <person name="Thoen E."/>
            <person name="Andreopoulos B."/>
            <person name="Lu D."/>
            <person name="Skrede I."/>
            <person name="Drula E."/>
            <person name="Henrissat B."/>
            <person name="Morin E."/>
            <person name="Kohler A."/>
            <person name="Barry K."/>
            <person name="LaButti K."/>
            <person name="Morin E."/>
            <person name="Salamov A."/>
            <person name="Lipzen A."/>
            <person name="Mereny Z."/>
            <person name="Hegedus B."/>
            <person name="Baldrian P."/>
            <person name="Stursova M."/>
            <person name="Weitz H."/>
            <person name="Taylor A."/>
            <person name="Grigoriev I.V."/>
            <person name="Nagy L.G."/>
            <person name="Martin F."/>
            <person name="Kauserud H."/>
        </authorList>
    </citation>
    <scope>NUCLEOTIDE SEQUENCE</scope>
    <source>
        <strain evidence="1">9284</strain>
    </source>
</reference>
<organism evidence="1 2">
    <name type="scientific">Roridomyces roridus</name>
    <dbReference type="NCBI Taxonomy" id="1738132"/>
    <lineage>
        <taxon>Eukaryota</taxon>
        <taxon>Fungi</taxon>
        <taxon>Dikarya</taxon>
        <taxon>Basidiomycota</taxon>
        <taxon>Agaricomycotina</taxon>
        <taxon>Agaricomycetes</taxon>
        <taxon>Agaricomycetidae</taxon>
        <taxon>Agaricales</taxon>
        <taxon>Marasmiineae</taxon>
        <taxon>Mycenaceae</taxon>
        <taxon>Roridomyces</taxon>
    </lineage>
</organism>
<evidence type="ECO:0000313" key="1">
    <source>
        <dbReference type="EMBL" id="KAJ7617826.1"/>
    </source>
</evidence>
<proteinExistence type="predicted"/>
<protein>
    <submittedName>
        <fullName evidence="1">Uncharacterized protein</fullName>
    </submittedName>
</protein>
<dbReference type="AlphaFoldDB" id="A0AAD7BDJ5"/>
<evidence type="ECO:0000313" key="2">
    <source>
        <dbReference type="Proteomes" id="UP001221142"/>
    </source>
</evidence>
<comment type="caution">
    <text evidence="1">The sequence shown here is derived from an EMBL/GenBank/DDBJ whole genome shotgun (WGS) entry which is preliminary data.</text>
</comment>
<accession>A0AAD7BDJ5</accession>
<name>A0AAD7BDJ5_9AGAR</name>
<sequence length="334" mass="38510">MGYRFTSFHPAPIVWEIHSVKIKPGQLRTFCYQALPHGCKVWEFALEAIGEGAGSKEGREGAPRNQTTHFEISSDVFVVPHLVTRLKVARIQPFDTVNVAIEHVRHGFNENADKKFGQVREKLRQCVQHPNIKLKRLEIEGGDDGAPCAFQARQYERWGKACFEVDVREVRRRKEQSEGITIAKELCQKGKNRWVEWLGDVCVARIHRKLLKKGWFRNAVGESMVVSNGTQMMRREEIKPKVLRVRYGDIHQSGHTTYGIHMGLQELHTAKIEFLQSDETRKVLKERVQQEIWIVGGTFILAAEVARVQMADPYQWRYLRGAEETEAFQGAFHH</sequence>
<dbReference type="EMBL" id="JARKIF010000020">
    <property type="protein sequence ID" value="KAJ7617826.1"/>
    <property type="molecule type" value="Genomic_DNA"/>
</dbReference>
<keyword evidence="2" id="KW-1185">Reference proteome</keyword>
<gene>
    <name evidence="1" type="ORF">FB45DRAFT_1103076</name>
</gene>
<dbReference type="Proteomes" id="UP001221142">
    <property type="component" value="Unassembled WGS sequence"/>
</dbReference>